<evidence type="ECO:0000313" key="3">
    <source>
        <dbReference type="EMBL" id="KAF2831711.1"/>
    </source>
</evidence>
<feature type="domain" description="DUF8212" evidence="2">
    <location>
        <begin position="259"/>
        <end position="287"/>
    </location>
</feature>
<dbReference type="OrthoDB" id="20872at2759"/>
<evidence type="ECO:0000259" key="2">
    <source>
        <dbReference type="Pfam" id="PF26640"/>
    </source>
</evidence>
<dbReference type="InterPro" id="IPR058525">
    <property type="entry name" value="DUF8212"/>
</dbReference>
<feature type="non-terminal residue" evidence="3">
    <location>
        <position position="329"/>
    </location>
</feature>
<protein>
    <submittedName>
        <fullName evidence="3">HET-domain-containing protein</fullName>
    </submittedName>
</protein>
<dbReference type="AlphaFoldDB" id="A0A6A7AEH2"/>
<sequence length="329" mass="37694">MRLLNSTTMEFKVFNDEELPLYAILSHTWGDEEISYQDQRFIQRLAALPDSLRQNEAYVAALEAAAGLEFTMMGRRSIYDRAGYTKIEMTAKIAKGLNMNWFWVDTCCIDKSSSAELQEAINSMYRWYEKSAYCIVFLEDAEPDIIGSPTEIKLEKMLEHSRWIIRGWTLQELIAPHDVIFYDSAWTFIGEKSRSLSCIRGVTGIPEYVLATGDLSRASVAQKMAWAARRTTSRIEDIAYSLLGIFQVYMPMLYGERENAFLRLQEEIIRTTPDDSIFAWTASEGSLSTYRGLFARSPREFRDSHLVSRGHGTFASSNMGLRIELVLRP</sequence>
<evidence type="ECO:0000259" key="1">
    <source>
        <dbReference type="Pfam" id="PF06985"/>
    </source>
</evidence>
<dbReference type="Proteomes" id="UP000799424">
    <property type="component" value="Unassembled WGS sequence"/>
</dbReference>
<name>A0A6A7AEH2_9PLEO</name>
<evidence type="ECO:0000313" key="4">
    <source>
        <dbReference type="Proteomes" id="UP000799424"/>
    </source>
</evidence>
<dbReference type="Pfam" id="PF26640">
    <property type="entry name" value="DUF8212"/>
    <property type="match status" value="1"/>
</dbReference>
<dbReference type="Pfam" id="PF06985">
    <property type="entry name" value="HET"/>
    <property type="match status" value="1"/>
</dbReference>
<feature type="domain" description="Heterokaryon incompatibility" evidence="1">
    <location>
        <begin position="22"/>
        <end position="144"/>
    </location>
</feature>
<organism evidence="3 4">
    <name type="scientific">Ophiobolus disseminans</name>
    <dbReference type="NCBI Taxonomy" id="1469910"/>
    <lineage>
        <taxon>Eukaryota</taxon>
        <taxon>Fungi</taxon>
        <taxon>Dikarya</taxon>
        <taxon>Ascomycota</taxon>
        <taxon>Pezizomycotina</taxon>
        <taxon>Dothideomycetes</taxon>
        <taxon>Pleosporomycetidae</taxon>
        <taxon>Pleosporales</taxon>
        <taxon>Pleosporineae</taxon>
        <taxon>Phaeosphaeriaceae</taxon>
        <taxon>Ophiobolus</taxon>
    </lineage>
</organism>
<reference evidence="3" key="1">
    <citation type="journal article" date="2020" name="Stud. Mycol.">
        <title>101 Dothideomycetes genomes: a test case for predicting lifestyles and emergence of pathogens.</title>
        <authorList>
            <person name="Haridas S."/>
            <person name="Albert R."/>
            <person name="Binder M."/>
            <person name="Bloem J."/>
            <person name="Labutti K."/>
            <person name="Salamov A."/>
            <person name="Andreopoulos B."/>
            <person name="Baker S."/>
            <person name="Barry K."/>
            <person name="Bills G."/>
            <person name="Bluhm B."/>
            <person name="Cannon C."/>
            <person name="Castanera R."/>
            <person name="Culley D."/>
            <person name="Daum C."/>
            <person name="Ezra D."/>
            <person name="Gonzalez J."/>
            <person name="Henrissat B."/>
            <person name="Kuo A."/>
            <person name="Liang C."/>
            <person name="Lipzen A."/>
            <person name="Lutzoni F."/>
            <person name="Magnuson J."/>
            <person name="Mondo S."/>
            <person name="Nolan M."/>
            <person name="Ohm R."/>
            <person name="Pangilinan J."/>
            <person name="Park H.-J."/>
            <person name="Ramirez L."/>
            <person name="Alfaro M."/>
            <person name="Sun H."/>
            <person name="Tritt A."/>
            <person name="Yoshinaga Y."/>
            <person name="Zwiers L.-H."/>
            <person name="Turgeon B."/>
            <person name="Goodwin S."/>
            <person name="Spatafora J."/>
            <person name="Crous P."/>
            <person name="Grigoriev I."/>
        </authorList>
    </citation>
    <scope>NUCLEOTIDE SEQUENCE</scope>
    <source>
        <strain evidence="3">CBS 113818</strain>
    </source>
</reference>
<dbReference type="PANTHER" id="PTHR10622">
    <property type="entry name" value="HET DOMAIN-CONTAINING PROTEIN"/>
    <property type="match status" value="1"/>
</dbReference>
<dbReference type="EMBL" id="MU006218">
    <property type="protein sequence ID" value="KAF2831711.1"/>
    <property type="molecule type" value="Genomic_DNA"/>
</dbReference>
<proteinExistence type="predicted"/>
<keyword evidence="4" id="KW-1185">Reference proteome</keyword>
<dbReference type="PANTHER" id="PTHR10622:SF12">
    <property type="entry name" value="HET DOMAIN-CONTAINING PROTEIN"/>
    <property type="match status" value="1"/>
</dbReference>
<dbReference type="InterPro" id="IPR010730">
    <property type="entry name" value="HET"/>
</dbReference>
<accession>A0A6A7AEH2</accession>
<gene>
    <name evidence="3" type="ORF">CC86DRAFT_244579</name>
</gene>